<dbReference type="RefSeq" id="WP_011458788.1">
    <property type="nucleotide sequence ID" value="NC_007901.1"/>
</dbReference>
<dbReference type="HOGENOM" id="CLU_1298910_0_0_4"/>
<feature type="transmembrane region" description="Helical" evidence="1">
    <location>
        <begin position="184"/>
        <end position="203"/>
    </location>
</feature>
<geneLocation type="plasmid" evidence="3">
    <name>pDSM15236</name>
</geneLocation>
<feature type="transmembrane region" description="Helical" evidence="1">
    <location>
        <begin position="114"/>
        <end position="137"/>
    </location>
</feature>
<evidence type="ECO:0000313" key="3">
    <source>
        <dbReference type="Proteomes" id="UP000008332"/>
    </source>
</evidence>
<keyword evidence="1" id="KW-0812">Transmembrane</keyword>
<keyword evidence="1" id="KW-0472">Membrane</keyword>
<feature type="transmembrane region" description="Helical" evidence="1">
    <location>
        <begin position="158"/>
        <end position="178"/>
    </location>
</feature>
<gene>
    <name evidence="2" type="ordered locus">Rfer_4264</name>
</gene>
<dbReference type="OrthoDB" id="9133919at2"/>
<dbReference type="Proteomes" id="UP000008332">
    <property type="component" value="Plasmid unnamed1"/>
</dbReference>
<dbReference type="eggNOG" id="ENOG503345R">
    <property type="taxonomic scope" value="Bacteria"/>
</dbReference>
<protein>
    <recommendedName>
        <fullName evidence="4">DUF4400 domain-containing protein</fullName>
    </recommendedName>
</protein>
<evidence type="ECO:0000313" key="2">
    <source>
        <dbReference type="EMBL" id="ABD71951.1"/>
    </source>
</evidence>
<name>Q21QJ4_ALBFT</name>
<dbReference type="EMBL" id="CP000268">
    <property type="protein sequence ID" value="ABD71951.1"/>
    <property type="molecule type" value="Genomic_DNA"/>
</dbReference>
<accession>Q21QJ4</accession>
<keyword evidence="2" id="KW-0614">Plasmid</keyword>
<sequence length="209" mass="23168" precursor="true">MVKTHVKLWIILLFLAIFIVPAILSPEMAEARLRSEYESSAAIFGVARVDTITARANAVYDVTVGASGIDKLIQTGYVKKSDTRNMMIAKNANETASSFTNNYLKSMLLQIYGVFFRGSLMLQWLVYVGFFLFAAIVDGVMQRRIKKDLIQMNAPIQFAVSFHIVIAIIFTPLAYLLLPGAVTPWFMPIWTLVIALPLSKAIANAAKTG</sequence>
<keyword evidence="1" id="KW-1133">Transmembrane helix</keyword>
<dbReference type="AlphaFoldDB" id="Q21QJ4"/>
<dbReference type="InterPro" id="IPR022266">
    <property type="entry name" value="DtrJ-like"/>
</dbReference>
<dbReference type="Pfam" id="PF14348">
    <property type="entry name" value="DtrJ-like"/>
    <property type="match status" value="1"/>
</dbReference>
<reference evidence="3" key="1">
    <citation type="submission" date="2006-02" db="EMBL/GenBank/DDBJ databases">
        <title>Complete sequence of plasmid 1 of Rhodoferax ferrireducens DSM 15236.</title>
        <authorList>
            <person name="Copeland A."/>
            <person name="Lucas S."/>
            <person name="Lapidus A."/>
            <person name="Barry K."/>
            <person name="Detter J.C."/>
            <person name="Glavina del Rio T."/>
            <person name="Hammon N."/>
            <person name="Israni S."/>
            <person name="Pitluck S."/>
            <person name="Brettin T."/>
            <person name="Bruce D."/>
            <person name="Han C."/>
            <person name="Tapia R."/>
            <person name="Gilna P."/>
            <person name="Kiss H."/>
            <person name="Schmutz J."/>
            <person name="Larimer F."/>
            <person name="Land M."/>
            <person name="Kyrpides N."/>
            <person name="Ivanova N."/>
            <person name="Richardson P."/>
        </authorList>
    </citation>
    <scope>NUCLEOTIDE SEQUENCE [LARGE SCALE GENOMIC DNA]</scope>
    <source>
        <strain evidence="3">ATCC BAA-621 / DSM 15236 / T118</strain>
        <plasmid evidence="3">Plasmid pDSM15236</plasmid>
    </source>
</reference>
<evidence type="ECO:0000256" key="1">
    <source>
        <dbReference type="SAM" id="Phobius"/>
    </source>
</evidence>
<evidence type="ECO:0008006" key="4">
    <source>
        <dbReference type="Google" id="ProtNLM"/>
    </source>
</evidence>
<proteinExistence type="predicted"/>
<feature type="transmembrane region" description="Helical" evidence="1">
    <location>
        <begin position="7"/>
        <end position="24"/>
    </location>
</feature>
<keyword evidence="3" id="KW-1185">Reference proteome</keyword>
<dbReference type="KEGG" id="rfr:Rfer_4264"/>
<organism evidence="2 3">
    <name type="scientific">Albidiferax ferrireducens (strain ATCC BAA-621 / DSM 15236 / T118)</name>
    <name type="common">Rhodoferax ferrireducens</name>
    <dbReference type="NCBI Taxonomy" id="338969"/>
    <lineage>
        <taxon>Bacteria</taxon>
        <taxon>Pseudomonadati</taxon>
        <taxon>Pseudomonadota</taxon>
        <taxon>Betaproteobacteria</taxon>
        <taxon>Burkholderiales</taxon>
        <taxon>Comamonadaceae</taxon>
        <taxon>Rhodoferax</taxon>
    </lineage>
</organism>